<dbReference type="WormBase" id="C50D2.10a">
    <property type="protein sequence ID" value="CE38696"/>
    <property type="gene ID" value="WBGene00044420"/>
</dbReference>
<dbReference type="PaxDb" id="6239-C50D2.10.1"/>
<dbReference type="UCSC" id="C50D2.10">
    <property type="organism name" value="c. elegans"/>
</dbReference>
<dbReference type="KEGG" id="cel:CELE_C50D2.10"/>
<sequence>MPVPTPLSEFVSSKVATFSNIQRFLNLDGNEHLAVAALQDSRVMGIPEATGPEAPAGAMTVQ</sequence>
<reference evidence="1 2" key="1">
    <citation type="journal article" date="1998" name="Science">
        <title>Genome sequence of the nematode C. elegans: a platform for investigating biology.</title>
        <authorList>
            <consortium name="The C. elegans sequencing consortium"/>
            <person name="Sulson J.E."/>
            <person name="Waterston R."/>
        </authorList>
    </citation>
    <scope>NUCLEOTIDE SEQUENCE [LARGE SCALE GENOMIC DNA]</scope>
    <source>
        <strain evidence="1 2">Bristol N2</strain>
    </source>
</reference>
<dbReference type="Proteomes" id="UP000001940">
    <property type="component" value="Chromosome II"/>
</dbReference>
<name>Q4W501_CAEEL</name>
<dbReference type="AGR" id="WB:WBGene00044420"/>
<dbReference type="GeneID" id="3565214"/>
<evidence type="ECO:0000313" key="1">
    <source>
        <dbReference type="EMBL" id="CCD65342.1"/>
    </source>
</evidence>
<proteinExistence type="predicted"/>
<dbReference type="AlphaFoldDB" id="Q4W501"/>
<protein>
    <submittedName>
        <fullName evidence="1">Transcriptional regulator</fullName>
    </submittedName>
</protein>
<dbReference type="InParanoid" id="Q4W501"/>
<dbReference type="CTD" id="3565214"/>
<dbReference type="eggNOG" id="KOG0114">
    <property type="taxonomic scope" value="Eukaryota"/>
</dbReference>
<evidence type="ECO:0000313" key="3">
    <source>
        <dbReference type="WormBase" id="C50D2.10a"/>
    </source>
</evidence>
<evidence type="ECO:0000313" key="2">
    <source>
        <dbReference type="Proteomes" id="UP000001940"/>
    </source>
</evidence>
<dbReference type="RefSeq" id="NP_001379709.1">
    <property type="nucleotide sequence ID" value="NM_001392985.1"/>
</dbReference>
<dbReference type="EMBL" id="BX284602">
    <property type="protein sequence ID" value="CCD65342.1"/>
    <property type="molecule type" value="Genomic_DNA"/>
</dbReference>
<dbReference type="Bgee" id="WBGene00044420">
    <property type="expression patterns" value="Expressed in germ line (C elegans) and 4 other cell types or tissues"/>
</dbReference>
<keyword evidence="2" id="KW-1185">Reference proteome</keyword>
<accession>Q4W501</accession>
<gene>
    <name evidence="1 3" type="ORF">C50D2.10</name>
    <name evidence="1" type="ORF">CELE_C50D2.10</name>
</gene>
<organism evidence="1 2">
    <name type="scientific">Caenorhabditis elegans</name>
    <dbReference type="NCBI Taxonomy" id="6239"/>
    <lineage>
        <taxon>Eukaryota</taxon>
        <taxon>Metazoa</taxon>
        <taxon>Ecdysozoa</taxon>
        <taxon>Nematoda</taxon>
        <taxon>Chromadorea</taxon>
        <taxon>Rhabditida</taxon>
        <taxon>Rhabditina</taxon>
        <taxon>Rhabditomorpha</taxon>
        <taxon>Rhabditoidea</taxon>
        <taxon>Rhabditidae</taxon>
        <taxon>Peloderinae</taxon>
        <taxon>Caenorhabditis</taxon>
    </lineage>
</organism>
<dbReference type="HOGENOM" id="CLU_2906177_0_0_1"/>